<dbReference type="Pfam" id="PF00440">
    <property type="entry name" value="TetR_N"/>
    <property type="match status" value="1"/>
</dbReference>
<dbReference type="InterPro" id="IPR001647">
    <property type="entry name" value="HTH_TetR"/>
</dbReference>
<evidence type="ECO:0000256" key="3">
    <source>
        <dbReference type="ARBA" id="ARBA00023163"/>
    </source>
</evidence>
<keyword evidence="2 4" id="KW-0238">DNA-binding</keyword>
<evidence type="ECO:0000256" key="1">
    <source>
        <dbReference type="ARBA" id="ARBA00023015"/>
    </source>
</evidence>
<accession>A0A7T4PNF6</accession>
<feature type="DNA-binding region" description="H-T-H motif" evidence="4">
    <location>
        <begin position="33"/>
        <end position="52"/>
    </location>
</feature>
<dbReference type="PROSITE" id="PS50977">
    <property type="entry name" value="HTH_TETR_2"/>
    <property type="match status" value="1"/>
</dbReference>
<feature type="compositionally biased region" description="Basic and acidic residues" evidence="5">
    <location>
        <begin position="187"/>
        <end position="204"/>
    </location>
</feature>
<dbReference type="PANTHER" id="PTHR30055">
    <property type="entry name" value="HTH-TYPE TRANSCRIPTIONAL REGULATOR RUTR"/>
    <property type="match status" value="1"/>
</dbReference>
<name>A0A7T4PNF6_9ACTN</name>
<dbReference type="SUPFAM" id="SSF46689">
    <property type="entry name" value="Homeodomain-like"/>
    <property type="match status" value="1"/>
</dbReference>
<keyword evidence="1" id="KW-0805">Transcription regulation</keyword>
<dbReference type="InterPro" id="IPR049445">
    <property type="entry name" value="TetR_SbtR-like_C"/>
</dbReference>
<dbReference type="GO" id="GO:0000976">
    <property type="term" value="F:transcription cis-regulatory region binding"/>
    <property type="evidence" value="ECO:0007669"/>
    <property type="project" value="TreeGrafter"/>
</dbReference>
<evidence type="ECO:0000313" key="8">
    <source>
        <dbReference type="Proteomes" id="UP000596130"/>
    </source>
</evidence>
<dbReference type="Proteomes" id="UP000596130">
    <property type="component" value="Chromosome"/>
</dbReference>
<dbReference type="RefSeq" id="WP_198504818.1">
    <property type="nucleotide sequence ID" value="NZ_CP065959.1"/>
</dbReference>
<dbReference type="EMBL" id="CP065959">
    <property type="protein sequence ID" value="QQC93351.1"/>
    <property type="molecule type" value="Genomic_DNA"/>
</dbReference>
<evidence type="ECO:0000256" key="5">
    <source>
        <dbReference type="SAM" id="MobiDB-lite"/>
    </source>
</evidence>
<dbReference type="Gene3D" id="1.10.357.10">
    <property type="entry name" value="Tetracycline Repressor, domain 2"/>
    <property type="match status" value="1"/>
</dbReference>
<dbReference type="PANTHER" id="PTHR30055:SF234">
    <property type="entry name" value="HTH-TYPE TRANSCRIPTIONAL REGULATOR BETI"/>
    <property type="match status" value="1"/>
</dbReference>
<reference evidence="7 8" key="1">
    <citation type="submission" date="2020-12" db="EMBL/GenBank/DDBJ databases">
        <title>Identification and biosynthesis of polyene macrolides produced by Streptomyces alfalfae Men-myco-93-63.</title>
        <authorList>
            <person name="Liu D."/>
            <person name="Li Y."/>
            <person name="Liu L."/>
            <person name="Han X."/>
            <person name="Shen F."/>
        </authorList>
    </citation>
    <scope>NUCLEOTIDE SEQUENCE [LARGE SCALE GENOMIC DNA]</scope>
    <source>
        <strain evidence="7 8">Men-myco-93-63</strain>
    </source>
</reference>
<evidence type="ECO:0000313" key="7">
    <source>
        <dbReference type="EMBL" id="QQC93351.1"/>
    </source>
</evidence>
<dbReference type="Pfam" id="PF21597">
    <property type="entry name" value="TetR_C_43"/>
    <property type="match status" value="1"/>
</dbReference>
<dbReference type="PRINTS" id="PR00455">
    <property type="entry name" value="HTHTETR"/>
</dbReference>
<evidence type="ECO:0000259" key="6">
    <source>
        <dbReference type="PROSITE" id="PS50977"/>
    </source>
</evidence>
<feature type="region of interest" description="Disordered" evidence="5">
    <location>
        <begin position="187"/>
        <end position="223"/>
    </location>
</feature>
<proteinExistence type="predicted"/>
<dbReference type="InterPro" id="IPR009057">
    <property type="entry name" value="Homeodomain-like_sf"/>
</dbReference>
<dbReference type="GO" id="GO:0003700">
    <property type="term" value="F:DNA-binding transcription factor activity"/>
    <property type="evidence" value="ECO:0007669"/>
    <property type="project" value="TreeGrafter"/>
</dbReference>
<feature type="domain" description="HTH tetR-type" evidence="6">
    <location>
        <begin position="11"/>
        <end position="70"/>
    </location>
</feature>
<gene>
    <name evidence="7" type="ORF">I8755_37275</name>
</gene>
<evidence type="ECO:0000256" key="4">
    <source>
        <dbReference type="PROSITE-ProRule" id="PRU00335"/>
    </source>
</evidence>
<organism evidence="7 8">
    <name type="scientific">Streptomyces alfalfae</name>
    <dbReference type="NCBI Taxonomy" id="1642299"/>
    <lineage>
        <taxon>Bacteria</taxon>
        <taxon>Bacillati</taxon>
        <taxon>Actinomycetota</taxon>
        <taxon>Actinomycetes</taxon>
        <taxon>Kitasatosporales</taxon>
        <taxon>Streptomycetaceae</taxon>
        <taxon>Streptomyces</taxon>
    </lineage>
</organism>
<dbReference type="InterPro" id="IPR050109">
    <property type="entry name" value="HTH-type_TetR-like_transc_reg"/>
</dbReference>
<dbReference type="AlphaFoldDB" id="A0A7T4PNF6"/>
<protein>
    <submittedName>
        <fullName evidence="7">TetR/AcrR family transcriptional regulator</fullName>
    </submittedName>
</protein>
<sequence>MTERPLRRDAERNRQRLLEAARELMARDGLEVPYEAIARAAGSGMGTLYRRFPQRHDLVDALFAEHVEAVVGLARQALQADDPWTGLTWFMERQFELEAGNRGLSELLRGAQQGTDRLAQGCARIAEIAAQLIERAVVAGQLPNHVVPGDLETIHLMVGAVMDASRRHDPTRWRRALAVSLAGLRHAEPSHPCEGEQGDAHPERAPIPPTSPNGEQAHRVSAP</sequence>
<evidence type="ECO:0000256" key="2">
    <source>
        <dbReference type="ARBA" id="ARBA00023125"/>
    </source>
</evidence>
<dbReference type="SUPFAM" id="SSF48498">
    <property type="entry name" value="Tetracyclin repressor-like, C-terminal domain"/>
    <property type="match status" value="1"/>
</dbReference>
<keyword evidence="3" id="KW-0804">Transcription</keyword>
<dbReference type="InterPro" id="IPR036271">
    <property type="entry name" value="Tet_transcr_reg_TetR-rel_C_sf"/>
</dbReference>